<dbReference type="EMBL" id="JBGOGF010000001">
    <property type="protein sequence ID" value="MFA1770030.1"/>
    <property type="molecule type" value="Genomic_DNA"/>
</dbReference>
<keyword evidence="2" id="KW-0732">Signal</keyword>
<evidence type="ECO:0000313" key="3">
    <source>
        <dbReference type="EMBL" id="KAA6435647.1"/>
    </source>
</evidence>
<dbReference type="EMBL" id="VKKZ01000019">
    <property type="protein sequence ID" value="KAA6435647.1"/>
    <property type="molecule type" value="Genomic_DNA"/>
</dbReference>
<protein>
    <submittedName>
        <fullName evidence="3">Uncharacterized protein</fullName>
    </submittedName>
</protein>
<feature type="chain" id="PRO_5024415407" evidence="2">
    <location>
        <begin position="21"/>
        <end position="202"/>
    </location>
</feature>
<gene>
    <name evidence="4" type="ORF">ACD591_01910</name>
    <name evidence="3" type="ORF">FOE74_06810</name>
</gene>
<reference evidence="4 6" key="3">
    <citation type="submission" date="2024-08" db="EMBL/GenBank/DDBJ databases">
        <authorList>
            <person name="Wei W."/>
        </authorList>
    </citation>
    <scope>NUCLEOTIDE SEQUENCE [LARGE SCALE GENOMIC DNA]</scope>
    <source>
        <strain evidence="4 6">XU2</strain>
    </source>
</reference>
<comment type="caution">
    <text evidence="3">The sequence shown here is derived from an EMBL/GenBank/DDBJ whole genome shotgun (WGS) entry which is preliminary data.</text>
</comment>
<feature type="region of interest" description="Disordered" evidence="1">
    <location>
        <begin position="19"/>
        <end position="42"/>
    </location>
</feature>
<evidence type="ECO:0000313" key="5">
    <source>
        <dbReference type="Proteomes" id="UP000323866"/>
    </source>
</evidence>
<proteinExistence type="predicted"/>
<name>A0A5M8QHT0_9BACT</name>
<evidence type="ECO:0000313" key="6">
    <source>
        <dbReference type="Proteomes" id="UP001570846"/>
    </source>
</evidence>
<dbReference type="OrthoDB" id="886332at2"/>
<keyword evidence="6" id="KW-1185">Reference proteome</keyword>
<dbReference type="RefSeq" id="WP_149097838.1">
    <property type="nucleotide sequence ID" value="NZ_BMMG01000002.1"/>
</dbReference>
<organism evidence="3 5">
    <name type="scientific">Rufibacter glacialis</name>
    <dbReference type="NCBI Taxonomy" id="1259555"/>
    <lineage>
        <taxon>Bacteria</taxon>
        <taxon>Pseudomonadati</taxon>
        <taxon>Bacteroidota</taxon>
        <taxon>Cytophagia</taxon>
        <taxon>Cytophagales</taxon>
        <taxon>Hymenobacteraceae</taxon>
        <taxon>Rufibacter</taxon>
    </lineage>
</organism>
<dbReference type="AlphaFoldDB" id="A0A5M8QHT0"/>
<evidence type="ECO:0000256" key="1">
    <source>
        <dbReference type="SAM" id="MobiDB-lite"/>
    </source>
</evidence>
<evidence type="ECO:0000256" key="2">
    <source>
        <dbReference type="SAM" id="SignalP"/>
    </source>
</evidence>
<feature type="signal peptide" evidence="2">
    <location>
        <begin position="1"/>
        <end position="20"/>
    </location>
</feature>
<dbReference type="Proteomes" id="UP001570846">
    <property type="component" value="Unassembled WGS sequence"/>
</dbReference>
<accession>A0A5M8QHT0</accession>
<dbReference type="PROSITE" id="PS51257">
    <property type="entry name" value="PROKAR_LIPOPROTEIN"/>
    <property type="match status" value="1"/>
</dbReference>
<evidence type="ECO:0000313" key="4">
    <source>
        <dbReference type="EMBL" id="MFA1770030.1"/>
    </source>
</evidence>
<reference evidence="3 5" key="2">
    <citation type="submission" date="2019-09" db="EMBL/GenBank/DDBJ databases">
        <title>A bacterium isolated from glacier soil.</title>
        <authorList>
            <person name="Liu Q."/>
        </authorList>
    </citation>
    <scope>NUCLEOTIDE SEQUENCE [LARGE SCALE GENOMIC DNA]</scope>
    <source>
        <strain evidence="3 5">MDT1-10-3</strain>
    </source>
</reference>
<dbReference type="Proteomes" id="UP000323866">
    <property type="component" value="Unassembled WGS sequence"/>
</dbReference>
<feature type="compositionally biased region" description="Low complexity" evidence="1">
    <location>
        <begin position="19"/>
        <end position="37"/>
    </location>
</feature>
<reference evidence="3 5" key="1">
    <citation type="submission" date="2019-07" db="EMBL/GenBank/DDBJ databases">
        <authorList>
            <person name="Qu J.-H."/>
        </authorList>
    </citation>
    <scope>NUCLEOTIDE SEQUENCE [LARGE SCALE GENOMIC DNA]</scope>
    <source>
        <strain evidence="3 5">MDT1-10-3</strain>
    </source>
</reference>
<sequence>MLKIFWVAVLAFLFSCQSSPSEETTTSSSAKTSASQKNGKTKPMVKLPVQHIVQRTHPFSSDQAPDYFRLALHGHSIAKGEVEFTITTQDGQEIYEENFPAADLEASMVNEVPSPTTPTVSEREAYILKRMDEFVQPTDFVAPAIAPNAPVQASFVNETTWKRIQANPKAIGFKYLLGKEDGRLLVYDPEKKKAVRYGSFGG</sequence>